<dbReference type="Proteomes" id="UP000005237">
    <property type="component" value="Unassembled WGS sequence"/>
</dbReference>
<accession>A0A8R1INQ1</accession>
<dbReference type="GO" id="GO:0042813">
    <property type="term" value="F:Wnt receptor activity"/>
    <property type="evidence" value="ECO:0007669"/>
    <property type="project" value="TreeGrafter"/>
</dbReference>
<dbReference type="AlphaFoldDB" id="A0A8R1INQ1"/>
<dbReference type="SMART" id="SM00135">
    <property type="entry name" value="LY"/>
    <property type="match status" value="2"/>
</dbReference>
<dbReference type="Gene3D" id="2.120.10.30">
    <property type="entry name" value="TolB, C-terminal domain"/>
    <property type="match status" value="1"/>
</dbReference>
<dbReference type="GO" id="GO:0005886">
    <property type="term" value="C:plasma membrane"/>
    <property type="evidence" value="ECO:0007669"/>
    <property type="project" value="TreeGrafter"/>
</dbReference>
<dbReference type="GO" id="GO:0060070">
    <property type="term" value="P:canonical Wnt signaling pathway"/>
    <property type="evidence" value="ECO:0007669"/>
    <property type="project" value="TreeGrafter"/>
</dbReference>
<dbReference type="InterPro" id="IPR011042">
    <property type="entry name" value="6-blade_b-propeller_TolB-like"/>
</dbReference>
<dbReference type="InterPro" id="IPR050778">
    <property type="entry name" value="Cueball_EGF_LRP_Nidogen"/>
</dbReference>
<reference evidence="3" key="1">
    <citation type="submission" date="2010-08" db="EMBL/GenBank/DDBJ databases">
        <authorList>
            <consortium name="Caenorhabditis japonica Sequencing Consortium"/>
            <person name="Wilson R.K."/>
        </authorList>
    </citation>
    <scope>NUCLEOTIDE SEQUENCE [LARGE SCALE GENOMIC DNA]</scope>
    <source>
        <strain evidence="3">DF5081</strain>
    </source>
</reference>
<reference evidence="2" key="2">
    <citation type="submission" date="2022-06" db="UniProtKB">
        <authorList>
            <consortium name="EnsemblMetazoa"/>
        </authorList>
    </citation>
    <scope>IDENTIFICATION</scope>
    <source>
        <strain evidence="2">DF5081</strain>
    </source>
</reference>
<dbReference type="PANTHER" id="PTHR46513">
    <property type="entry name" value="VITELLOGENIN RECEPTOR-LIKE PROTEIN-RELATED-RELATED"/>
    <property type="match status" value="1"/>
</dbReference>
<dbReference type="PANTHER" id="PTHR46513:SF13">
    <property type="entry name" value="EGF-LIKE DOMAIN-CONTAINING PROTEIN"/>
    <property type="match status" value="1"/>
</dbReference>
<evidence type="ECO:0000256" key="1">
    <source>
        <dbReference type="PROSITE-ProRule" id="PRU00461"/>
    </source>
</evidence>
<dbReference type="SUPFAM" id="SSF63825">
    <property type="entry name" value="YWTD domain"/>
    <property type="match status" value="1"/>
</dbReference>
<proteinExistence type="predicted"/>
<feature type="repeat" description="LDL-receptor class B" evidence="1">
    <location>
        <begin position="13"/>
        <end position="57"/>
    </location>
</feature>
<dbReference type="InterPro" id="IPR000033">
    <property type="entry name" value="LDLR_classB_rpt"/>
</dbReference>
<dbReference type="GO" id="GO:0017147">
    <property type="term" value="F:Wnt-protein binding"/>
    <property type="evidence" value="ECO:0007669"/>
    <property type="project" value="TreeGrafter"/>
</dbReference>
<evidence type="ECO:0000313" key="2">
    <source>
        <dbReference type="EnsemblMetazoa" id="CJA37685.1"/>
    </source>
</evidence>
<protein>
    <submittedName>
        <fullName evidence="2">Uncharacterized protein</fullName>
    </submittedName>
</protein>
<dbReference type="EnsemblMetazoa" id="CJA37685.1">
    <property type="protein sequence ID" value="CJA37685.1"/>
    <property type="gene ID" value="WBGene00213532"/>
</dbReference>
<evidence type="ECO:0000313" key="3">
    <source>
        <dbReference type="Proteomes" id="UP000005237"/>
    </source>
</evidence>
<organism evidence="2 3">
    <name type="scientific">Caenorhabditis japonica</name>
    <dbReference type="NCBI Taxonomy" id="281687"/>
    <lineage>
        <taxon>Eukaryota</taxon>
        <taxon>Metazoa</taxon>
        <taxon>Ecdysozoa</taxon>
        <taxon>Nematoda</taxon>
        <taxon>Chromadorea</taxon>
        <taxon>Rhabditida</taxon>
        <taxon>Rhabditina</taxon>
        <taxon>Rhabditomorpha</taxon>
        <taxon>Rhabditoidea</taxon>
        <taxon>Rhabditidae</taxon>
        <taxon>Peloderinae</taxon>
        <taxon>Caenorhabditis</taxon>
    </lineage>
</organism>
<dbReference type="PROSITE" id="PS51120">
    <property type="entry name" value="LDLRB"/>
    <property type="match status" value="1"/>
</dbReference>
<name>A0A8R1INQ1_CAEJA</name>
<sequence length="114" mass="13415">MWINGLALDTKNDFLYWCDAYRNVIERIRWNGADREVLVQGVDKLSHPYGLAFLDNYIFFSEFKRGAVKRVNVDTPDHVQEIYQYPTTIFELAVFKTDPPKTDLQHFEYQGPHG</sequence>
<keyword evidence="3" id="KW-1185">Reference proteome</keyword>